<sequence length="278" mass="29673">MVDSTSAAGTSHDPVRIQEGGAASPAMGAVFANFRQYLMGWGVSDHPGLGVDLFRSGLAAPQFNGVVRVRSAAGPDVAAVRRELAGVPWWWWVGPDSPEETADALRHHGGRQLTVMPVMVRPLGGPVAGHDRPDDDARTRFGLRVEPVREGGRLRDLVRTYRTSMGIGPGPEAGMVRAESQRGDNGDIVRLAAVLDGRVVGTTVLITAHSVAGIFLVHVAAEMRRQGVATALTSAALRVGRERGMHFAALVASPAGEPLYGRFGFTAAYKYRLFDFPD</sequence>
<evidence type="ECO:0000313" key="2">
    <source>
        <dbReference type="EMBL" id="NEV92349.1"/>
    </source>
</evidence>
<dbReference type="EMBL" id="JAAIFS010000013">
    <property type="protein sequence ID" value="NEV92349.1"/>
    <property type="molecule type" value="Genomic_DNA"/>
</dbReference>
<comment type="caution">
    <text evidence="2">The sequence shown here is derived from an EMBL/GenBank/DDBJ whole genome shotgun (WGS) entry which is preliminary data.</text>
</comment>
<dbReference type="PANTHER" id="PTHR37817">
    <property type="entry name" value="N-ACETYLTRANSFERASE EIS"/>
    <property type="match status" value="1"/>
</dbReference>
<name>A0A6B3QWH4_STRTE</name>
<dbReference type="RefSeq" id="WP_164461158.1">
    <property type="nucleotide sequence ID" value="NZ_JAAIFS010000013.1"/>
</dbReference>
<dbReference type="PROSITE" id="PS51186">
    <property type="entry name" value="GNAT"/>
    <property type="match status" value="1"/>
</dbReference>
<proteinExistence type="predicted"/>
<protein>
    <submittedName>
        <fullName evidence="2">GNAT family N-acetyltransferase</fullName>
    </submittedName>
</protein>
<gene>
    <name evidence="2" type="ORF">GUR47_37605</name>
</gene>
<evidence type="ECO:0000259" key="1">
    <source>
        <dbReference type="PROSITE" id="PS51186"/>
    </source>
</evidence>
<organism evidence="2">
    <name type="scientific">Streptomyces tendae</name>
    <dbReference type="NCBI Taxonomy" id="1932"/>
    <lineage>
        <taxon>Bacteria</taxon>
        <taxon>Bacillati</taxon>
        <taxon>Actinomycetota</taxon>
        <taxon>Actinomycetes</taxon>
        <taxon>Kitasatosporales</taxon>
        <taxon>Streptomycetaceae</taxon>
        <taxon>Streptomyces</taxon>
    </lineage>
</organism>
<dbReference type="InterPro" id="IPR016181">
    <property type="entry name" value="Acyl_CoA_acyltransferase"/>
</dbReference>
<reference evidence="2" key="1">
    <citation type="journal article" date="2020" name="Microorganisms">
        <title>Isolation, Genomic and Metabolomic Characterization of Streptomyces tendae VITAKN with Quorum Sensing Inhibitory Activity from Southern India.</title>
        <authorList>
            <person name="Ishaque N.M."/>
            <person name="Burgsdorf I."/>
            <person name="Limlingan Malit J.J."/>
            <person name="Saha S."/>
            <person name="Teta R."/>
            <person name="Ewe D."/>
            <person name="Kannabiran K."/>
            <person name="Hrouzek P."/>
            <person name="Steindler L."/>
            <person name="Costantino V."/>
            <person name="Saurav K."/>
        </authorList>
    </citation>
    <scope>NUCLEOTIDE SEQUENCE</scope>
    <source>
        <strain evidence="2">VITAKN</strain>
    </source>
</reference>
<dbReference type="GO" id="GO:0030649">
    <property type="term" value="P:aminoglycoside antibiotic catabolic process"/>
    <property type="evidence" value="ECO:0007669"/>
    <property type="project" value="TreeGrafter"/>
</dbReference>
<accession>A0A6B3QWH4</accession>
<dbReference type="InterPro" id="IPR051554">
    <property type="entry name" value="Acetyltransferase_Eis"/>
</dbReference>
<dbReference type="AlphaFoldDB" id="A0A6B3QWH4"/>
<dbReference type="Gene3D" id="3.40.630.30">
    <property type="match status" value="1"/>
</dbReference>
<dbReference type="Pfam" id="PF00583">
    <property type="entry name" value="Acetyltransf_1"/>
    <property type="match status" value="1"/>
</dbReference>
<dbReference type="GO" id="GO:0034069">
    <property type="term" value="F:aminoglycoside N-acetyltransferase activity"/>
    <property type="evidence" value="ECO:0007669"/>
    <property type="project" value="TreeGrafter"/>
</dbReference>
<dbReference type="PANTHER" id="PTHR37817:SF1">
    <property type="entry name" value="N-ACETYLTRANSFERASE EIS"/>
    <property type="match status" value="1"/>
</dbReference>
<dbReference type="InterPro" id="IPR000182">
    <property type="entry name" value="GNAT_dom"/>
</dbReference>
<dbReference type="CDD" id="cd04301">
    <property type="entry name" value="NAT_SF"/>
    <property type="match status" value="1"/>
</dbReference>
<feature type="domain" description="N-acetyltransferase" evidence="1">
    <location>
        <begin position="143"/>
        <end position="278"/>
    </location>
</feature>
<keyword evidence="2" id="KW-0808">Transferase</keyword>
<dbReference type="SUPFAM" id="SSF55729">
    <property type="entry name" value="Acyl-CoA N-acyltransferases (Nat)"/>
    <property type="match status" value="1"/>
</dbReference>